<keyword evidence="7" id="KW-0998">Cell outer membrane</keyword>
<dbReference type="PANTHER" id="PTHR30026:SF20">
    <property type="entry name" value="OUTER MEMBRANE PROTEIN TOLC"/>
    <property type="match status" value="1"/>
</dbReference>
<reference evidence="10" key="4">
    <citation type="submission" date="2024-05" db="EMBL/GenBank/DDBJ databases">
        <authorList>
            <person name="Sun Q."/>
            <person name="Zhou Y."/>
        </authorList>
    </citation>
    <scope>NUCLEOTIDE SEQUENCE</scope>
    <source>
        <strain evidence="10">CGMCC 1.18437</strain>
    </source>
</reference>
<evidence type="ECO:0000313" key="10">
    <source>
        <dbReference type="EMBL" id="GHF37309.1"/>
    </source>
</evidence>
<dbReference type="GO" id="GO:1990281">
    <property type="term" value="C:efflux pump complex"/>
    <property type="evidence" value="ECO:0007669"/>
    <property type="project" value="TreeGrafter"/>
</dbReference>
<dbReference type="GO" id="GO:0015562">
    <property type="term" value="F:efflux transmembrane transporter activity"/>
    <property type="evidence" value="ECO:0007669"/>
    <property type="project" value="InterPro"/>
</dbReference>
<keyword evidence="3" id="KW-0813">Transport</keyword>
<dbReference type="SUPFAM" id="SSF56954">
    <property type="entry name" value="Outer membrane efflux proteins (OEP)"/>
    <property type="match status" value="1"/>
</dbReference>
<keyword evidence="4" id="KW-1134">Transmembrane beta strand</keyword>
<evidence type="ECO:0000256" key="4">
    <source>
        <dbReference type="ARBA" id="ARBA00022452"/>
    </source>
</evidence>
<name>A0A7W8NMF9_9DEIO</name>
<reference evidence="13" key="2">
    <citation type="journal article" date="2019" name="Int. J. Syst. Evol. Microbiol.">
        <title>The Global Catalogue of Microorganisms (GCM) 10K type strain sequencing project: providing services to taxonomists for standard genome sequencing and annotation.</title>
        <authorList>
            <consortium name="The Broad Institute Genomics Platform"/>
            <consortium name="The Broad Institute Genome Sequencing Center for Infectious Disease"/>
            <person name="Wu L."/>
            <person name="Ma J."/>
        </authorList>
    </citation>
    <scope>NUCLEOTIDE SEQUENCE [LARGE SCALE GENOMIC DNA]</scope>
    <source>
        <strain evidence="13">CGMCC 1.18437</strain>
    </source>
</reference>
<keyword evidence="5" id="KW-0812">Transmembrane</keyword>
<evidence type="ECO:0000256" key="3">
    <source>
        <dbReference type="ARBA" id="ARBA00022448"/>
    </source>
</evidence>
<dbReference type="PANTHER" id="PTHR30026">
    <property type="entry name" value="OUTER MEMBRANE PROTEIN TOLC"/>
    <property type="match status" value="1"/>
</dbReference>
<dbReference type="Pfam" id="PF02321">
    <property type="entry name" value="OEP"/>
    <property type="match status" value="2"/>
</dbReference>
<evidence type="ECO:0000256" key="8">
    <source>
        <dbReference type="SAM" id="Coils"/>
    </source>
</evidence>
<reference evidence="10" key="1">
    <citation type="journal article" date="2014" name="Int. J. Syst. Evol. Microbiol.">
        <title>Complete genome of a new Firmicutes species belonging to the dominant human colonic microbiota ('Ruminococcus bicirculans') reveals two chromosomes and a selective capacity to utilize plant glucans.</title>
        <authorList>
            <consortium name="NISC Comparative Sequencing Program"/>
            <person name="Wegmann U."/>
            <person name="Louis P."/>
            <person name="Goesmann A."/>
            <person name="Henrissat B."/>
            <person name="Duncan S.H."/>
            <person name="Flint H.J."/>
        </authorList>
    </citation>
    <scope>NUCLEOTIDE SEQUENCE</scope>
    <source>
        <strain evidence="10">CGMCC 1.18437</strain>
    </source>
</reference>
<comment type="similarity">
    <text evidence="2">Belongs to the outer membrane factor (OMF) (TC 1.B.17) family.</text>
</comment>
<protein>
    <submittedName>
        <fullName evidence="11">Outer membrane protein</fullName>
    </submittedName>
</protein>
<proteinExistence type="inferred from homology"/>
<dbReference type="InterPro" id="IPR003423">
    <property type="entry name" value="OMP_efflux"/>
</dbReference>
<evidence type="ECO:0000313" key="12">
    <source>
        <dbReference type="Proteomes" id="UP000539473"/>
    </source>
</evidence>
<evidence type="ECO:0000256" key="1">
    <source>
        <dbReference type="ARBA" id="ARBA00004442"/>
    </source>
</evidence>
<dbReference type="Proteomes" id="UP000619376">
    <property type="component" value="Unassembled WGS sequence"/>
</dbReference>
<dbReference type="GO" id="GO:0009279">
    <property type="term" value="C:cell outer membrane"/>
    <property type="evidence" value="ECO:0007669"/>
    <property type="project" value="UniProtKB-SubCell"/>
</dbReference>
<evidence type="ECO:0000256" key="9">
    <source>
        <dbReference type="SAM" id="SignalP"/>
    </source>
</evidence>
<evidence type="ECO:0000256" key="2">
    <source>
        <dbReference type="ARBA" id="ARBA00007613"/>
    </source>
</evidence>
<keyword evidence="13" id="KW-1185">Reference proteome</keyword>
<evidence type="ECO:0000313" key="11">
    <source>
        <dbReference type="EMBL" id="MBB5375754.1"/>
    </source>
</evidence>
<feature type="chain" id="PRO_5031038401" evidence="9">
    <location>
        <begin position="24"/>
        <end position="472"/>
    </location>
</feature>
<organism evidence="11 12">
    <name type="scientific">Deinococcus metalli</name>
    <dbReference type="NCBI Taxonomy" id="1141878"/>
    <lineage>
        <taxon>Bacteria</taxon>
        <taxon>Thermotogati</taxon>
        <taxon>Deinococcota</taxon>
        <taxon>Deinococci</taxon>
        <taxon>Deinococcales</taxon>
        <taxon>Deinococcaceae</taxon>
        <taxon>Deinococcus</taxon>
    </lineage>
</organism>
<dbReference type="Proteomes" id="UP000539473">
    <property type="component" value="Unassembled WGS sequence"/>
</dbReference>
<comment type="caution">
    <text evidence="11">The sequence shown here is derived from an EMBL/GenBank/DDBJ whole genome shotgun (WGS) entry which is preliminary data.</text>
</comment>
<dbReference type="GO" id="GO:0015288">
    <property type="term" value="F:porin activity"/>
    <property type="evidence" value="ECO:0007669"/>
    <property type="project" value="TreeGrafter"/>
</dbReference>
<keyword evidence="8" id="KW-0175">Coiled coil</keyword>
<feature type="signal peptide" evidence="9">
    <location>
        <begin position="1"/>
        <end position="23"/>
    </location>
</feature>
<evidence type="ECO:0000256" key="7">
    <source>
        <dbReference type="ARBA" id="ARBA00023237"/>
    </source>
</evidence>
<evidence type="ECO:0000256" key="6">
    <source>
        <dbReference type="ARBA" id="ARBA00023136"/>
    </source>
</evidence>
<dbReference type="Gene3D" id="1.20.1600.10">
    <property type="entry name" value="Outer membrane efflux proteins (OEP)"/>
    <property type="match status" value="1"/>
</dbReference>
<keyword evidence="6" id="KW-0472">Membrane</keyword>
<feature type="coiled-coil region" evidence="8">
    <location>
        <begin position="356"/>
        <end position="408"/>
    </location>
</feature>
<gene>
    <name evidence="10" type="ORF">GCM10017781_12480</name>
    <name evidence="11" type="ORF">HNQ07_001211</name>
</gene>
<accession>A0A7W8NMF9</accession>
<comment type="subcellular location">
    <subcellularLocation>
        <location evidence="1">Cell outer membrane</location>
    </subcellularLocation>
</comment>
<evidence type="ECO:0000313" key="13">
    <source>
        <dbReference type="Proteomes" id="UP000619376"/>
    </source>
</evidence>
<dbReference type="InterPro" id="IPR051906">
    <property type="entry name" value="TolC-like"/>
</dbReference>
<dbReference type="EMBL" id="BNAJ01000002">
    <property type="protein sequence ID" value="GHF37309.1"/>
    <property type="molecule type" value="Genomic_DNA"/>
</dbReference>
<dbReference type="EMBL" id="JACHFK010000002">
    <property type="protein sequence ID" value="MBB5375754.1"/>
    <property type="molecule type" value="Genomic_DNA"/>
</dbReference>
<sequence length="472" mass="47625">MLHSVRFTHVLLLTALLVGGATAQTTAPPPSASAPAGADSPSTVLTALRSAPDWRSADLTYRAAQLTLDSARTRAGLSVSAGATGSLTKIPWDTGTWNGAATVTLSAGWSVLPWSAAQEGVRSAQRALDSAAVTLRTARATLTVQALQAYAAARSAAAQQDLTAAQVALATRQLVVAQDRRAQGVIAAEGELAAQAALEQAQVAQTRAAHAAAQAARSLARLLGRPVTLPTTSAAYAALPTVSITGTLDERIARALRSRPEVARARAALEDARAGVQAAQLDASLPDVTASAVYGQLSDAQGNPGKTVSGSVNLKAGTVGVQASVPVRDTSAVPSGLSLSLNATIPLLGSAAGTVLQQAQLGLAQAQLALDSASQAVDLDVRTRSEALEDEQAALTAAQTARAQAQAALDSTRARVDAGLATTLELGQADLALQQAAQALAAQQDAVTLAALQLALATTDLDSTLLPTGGTP</sequence>
<evidence type="ECO:0000256" key="5">
    <source>
        <dbReference type="ARBA" id="ARBA00022692"/>
    </source>
</evidence>
<dbReference type="RefSeq" id="WP_184110021.1">
    <property type="nucleotide sequence ID" value="NZ_BNAJ01000002.1"/>
</dbReference>
<dbReference type="AlphaFoldDB" id="A0A7W8NMF9"/>
<reference evidence="11 12" key="3">
    <citation type="submission" date="2020-08" db="EMBL/GenBank/DDBJ databases">
        <title>Genomic Encyclopedia of Type Strains, Phase IV (KMG-IV): sequencing the most valuable type-strain genomes for metagenomic binning, comparative biology and taxonomic classification.</title>
        <authorList>
            <person name="Goeker M."/>
        </authorList>
    </citation>
    <scope>NUCLEOTIDE SEQUENCE [LARGE SCALE GENOMIC DNA]</scope>
    <source>
        <strain evidence="11 12">DSM 27521</strain>
    </source>
</reference>
<keyword evidence="9" id="KW-0732">Signal</keyword>